<feature type="region of interest" description="Disordered" evidence="2">
    <location>
        <begin position="618"/>
        <end position="638"/>
    </location>
</feature>
<evidence type="ECO:0000256" key="2">
    <source>
        <dbReference type="SAM" id="MobiDB-lite"/>
    </source>
</evidence>
<keyword evidence="4" id="KW-1185">Reference proteome</keyword>
<dbReference type="RefSeq" id="XP_029740028.1">
    <property type="nucleotide sequence ID" value="XM_029883737.1"/>
</dbReference>
<accession>A0A4U7KU57</accession>
<dbReference type="GO" id="GO:0005085">
    <property type="term" value="F:guanyl-nucleotide exchange factor activity"/>
    <property type="evidence" value="ECO:0007669"/>
    <property type="project" value="TreeGrafter"/>
</dbReference>
<dbReference type="Proteomes" id="UP000306050">
    <property type="component" value="Chromosome SGRAM_19"/>
</dbReference>
<gene>
    <name evidence="3" type="ORF">EX895_003139</name>
</gene>
<dbReference type="SUPFAM" id="SSF50985">
    <property type="entry name" value="RCC1/BLIP-II"/>
    <property type="match status" value="1"/>
</dbReference>
<protein>
    <recommendedName>
        <fullName evidence="5">F-box domain-containing protein</fullName>
    </recommendedName>
</protein>
<evidence type="ECO:0008006" key="5">
    <source>
        <dbReference type="Google" id="ProtNLM"/>
    </source>
</evidence>
<dbReference type="InterPro" id="IPR009091">
    <property type="entry name" value="RCC1/BLIP-II"/>
</dbReference>
<dbReference type="EMBL" id="SRRM01000011">
    <property type="protein sequence ID" value="TKY88043.1"/>
    <property type="molecule type" value="Genomic_DNA"/>
</dbReference>
<name>A0A4U7KU57_9BASI</name>
<proteinExistence type="predicted"/>
<dbReference type="KEGG" id="sgra:EX895_003139"/>
<dbReference type="PANTHER" id="PTHR45982">
    <property type="entry name" value="REGULATOR OF CHROMOSOME CONDENSATION"/>
    <property type="match status" value="1"/>
</dbReference>
<sequence length="684" mass="74671">MTSKNPLELPLPVVVDNLLPLLSSRDLTVLRSVSKQAKALAEDELLWKRKVLADFTFPAHATARMGGWFNLYRGLSRPQVYVWGSADNGRLGIDYEELLARWGSGRHPQAGIAYPMKLRTISSLQRPNSQARRLGTEQDEERPLGAVVEIVAGGWSFHARTSTGRVWYWGTMDGETYGGPTASVRHPGKVRRTPHLLEDLPPIQSLSGGRGHAVALTYNNRILEWRAWGTIWELEGFPASVIGTPTQASTSDSSDPAVPSTSNIKQLEAGWTFSAILTHTGQVWIWYSDWSAGSFNRAYYRGYPLEEAMYADPPGNDHLKRLPINVTPIQLPSIVSGQHHQSDQEQNDATNKITQIAAGEDFVIALTEAGTLYRIDLHLPALPTAEDHLVIRRLQESMDGADQSGIGAKIHQALMTRFVQTRARWERLSAFEDPQSLPGFDTAWLENKRGVRGSVGKISHISAHFRQFVAFHTVVACERQESEQTAGEETQTLVLLGSSTSAEPQLIPELQARGVIKVTMGDYHYGALTQKGEILTWGAWSSGALGNWPPPWLRTADTAGAGVGGDAAQEAHQVGEQGQEYQGDRGWFGNLVPLPSMFRAPQRGAFQPRIGFAGRGRVGRAGAAPRSAGPSQDNVATPTLIHIHPEPAKEGEEGSSGTPFAFDLVFAGWHSSALVMDAPASASS</sequence>
<feature type="repeat" description="RCC1" evidence="1">
    <location>
        <begin position="164"/>
        <end position="219"/>
    </location>
</feature>
<dbReference type="AlphaFoldDB" id="A0A4U7KU57"/>
<comment type="caution">
    <text evidence="3">The sequence shown here is derived from an EMBL/GenBank/DDBJ whole genome shotgun (WGS) entry which is preliminary data.</text>
</comment>
<dbReference type="PROSITE" id="PS50012">
    <property type="entry name" value="RCC1_3"/>
    <property type="match status" value="1"/>
</dbReference>
<dbReference type="OrthoDB" id="61110at2759"/>
<evidence type="ECO:0000313" key="3">
    <source>
        <dbReference type="EMBL" id="TKY88043.1"/>
    </source>
</evidence>
<dbReference type="PANTHER" id="PTHR45982:SF3">
    <property type="entry name" value="F-BOX PROTEIN POF9"/>
    <property type="match status" value="1"/>
</dbReference>
<dbReference type="SUPFAM" id="SSF81383">
    <property type="entry name" value="F-box domain"/>
    <property type="match status" value="1"/>
</dbReference>
<dbReference type="InterPro" id="IPR036047">
    <property type="entry name" value="F-box-like_dom_sf"/>
</dbReference>
<dbReference type="GeneID" id="40726034"/>
<feature type="compositionally biased region" description="Low complexity" evidence="2">
    <location>
        <begin position="620"/>
        <end position="629"/>
    </location>
</feature>
<evidence type="ECO:0000256" key="1">
    <source>
        <dbReference type="PROSITE-ProRule" id="PRU00235"/>
    </source>
</evidence>
<organism evidence="3 4">
    <name type="scientific">Sporisorium graminicola</name>
    <dbReference type="NCBI Taxonomy" id="280036"/>
    <lineage>
        <taxon>Eukaryota</taxon>
        <taxon>Fungi</taxon>
        <taxon>Dikarya</taxon>
        <taxon>Basidiomycota</taxon>
        <taxon>Ustilaginomycotina</taxon>
        <taxon>Ustilaginomycetes</taxon>
        <taxon>Ustilaginales</taxon>
        <taxon>Ustilaginaceae</taxon>
        <taxon>Sporisorium</taxon>
    </lineage>
</organism>
<dbReference type="GO" id="GO:0005737">
    <property type="term" value="C:cytoplasm"/>
    <property type="evidence" value="ECO:0007669"/>
    <property type="project" value="TreeGrafter"/>
</dbReference>
<dbReference type="InterPro" id="IPR000408">
    <property type="entry name" value="Reg_chr_condens"/>
</dbReference>
<dbReference type="Gene3D" id="2.130.10.30">
    <property type="entry name" value="Regulator of chromosome condensation 1/beta-lactamase-inhibitor protein II"/>
    <property type="match status" value="2"/>
</dbReference>
<reference evidence="3 4" key="1">
    <citation type="submission" date="2019-05" db="EMBL/GenBank/DDBJ databases">
        <title>Sporisorium graminicola CBS 10092 draft sequencing and annotation.</title>
        <authorList>
            <person name="Solano-Gonzalez S."/>
            <person name="Caddick M.X."/>
            <person name="Darby A."/>
        </authorList>
    </citation>
    <scope>NUCLEOTIDE SEQUENCE [LARGE SCALE GENOMIC DNA]</scope>
    <source>
        <strain evidence="3 4">CBS 10092</strain>
    </source>
</reference>
<evidence type="ECO:0000313" key="4">
    <source>
        <dbReference type="Proteomes" id="UP000306050"/>
    </source>
</evidence>
<dbReference type="InterPro" id="IPR051553">
    <property type="entry name" value="Ran_GTPase-activating"/>
</dbReference>